<dbReference type="KEGG" id="pno:SNOG_10656"/>
<evidence type="ECO:0000259" key="5">
    <source>
        <dbReference type="PROSITE" id="PS51192"/>
    </source>
</evidence>
<dbReference type="SUPFAM" id="SSF52540">
    <property type="entry name" value="P-loop containing nucleoside triphosphate hydrolases"/>
    <property type="match status" value="2"/>
</dbReference>
<reference evidence="8" key="1">
    <citation type="journal article" date="2021" name="BMC Genomics">
        <title>Chromosome-level genome assembly and manually-curated proteome of model necrotroph Parastagonospora nodorum Sn15 reveals a genome-wide trove of candidate effector homologs, and redundancy of virulence-related functions within an accessory chromosome.</title>
        <authorList>
            <person name="Bertazzoni S."/>
            <person name="Jones D.A.B."/>
            <person name="Phan H.T."/>
            <person name="Tan K.-C."/>
            <person name="Hane J.K."/>
        </authorList>
    </citation>
    <scope>NUCLEOTIDE SEQUENCE [LARGE SCALE GENOMIC DNA]</scope>
    <source>
        <strain evidence="8">SN15 / ATCC MYA-4574 / FGSC 10173)</strain>
    </source>
</reference>
<evidence type="ECO:0000256" key="2">
    <source>
        <dbReference type="ARBA" id="ARBA00022801"/>
    </source>
</evidence>
<accession>A0A7U2FJR2</accession>
<dbReference type="Pfam" id="PF00176">
    <property type="entry name" value="SNF2-rel_dom"/>
    <property type="match status" value="1"/>
</dbReference>
<dbReference type="SMART" id="SM00490">
    <property type="entry name" value="HELICc"/>
    <property type="match status" value="1"/>
</dbReference>
<keyword evidence="1" id="KW-0547">Nucleotide-binding</keyword>
<feature type="compositionally biased region" description="Acidic residues" evidence="4">
    <location>
        <begin position="73"/>
        <end position="93"/>
    </location>
</feature>
<dbReference type="RefSeq" id="XP_001800919.1">
    <property type="nucleotide sequence ID" value="XM_001800867.1"/>
</dbReference>
<evidence type="ECO:0000313" key="7">
    <source>
        <dbReference type="EMBL" id="QRD04720.1"/>
    </source>
</evidence>
<feature type="domain" description="Helicase ATP-binding" evidence="5">
    <location>
        <begin position="147"/>
        <end position="342"/>
    </location>
</feature>
<dbReference type="PANTHER" id="PTHR45626">
    <property type="entry name" value="TRANSCRIPTION TERMINATION FACTOR 2-RELATED"/>
    <property type="match status" value="1"/>
</dbReference>
<dbReference type="VEuPathDB" id="FungiDB:JI435_106560"/>
<sequence>MEPANEQDAMAHALAGVRSLATRVQRDRQPICALHLFRERVVEGDGLLSGNENKEEPEEPERPDQQSLFVGEGESDSDYDDEVMDGDEMDWETADNPTEADLAWASNLSAHNDSLHAPMKPGQPTPCPHLVIEPRRHQYVALGKIERAMKSASKALLIADPPGLGKTLISMMAIVKSIAAAGRFSFVVVPSSCIEQWFKEFHKFFTEGTVRVLVVRDASVSPTTMLNYDVIILSYSFVMSRYRKWVKYLQLIKAMRSKEIKGRIPERPNLSIFSEMFDSDDGVKSPFLVLDEANAFKNPRTATFASIFTLRQRCDTCLMLTGSPIDNQWHDIYALLQMVKGHEINTKTRMMNLLGTRDMKRPGRWTPPKGLKFVWLLQILNSFMVRRPETTISLPPLEEKTIGFELSDSEVGISNDTFETYQTAMRIASTEKKSRSKKQSPPFKSLTHALQHACHPRLVELMDFIRYSDEEKKRERRGEPTGEDADILYDAEHIAKWSEWRESLKANNNWESSRITAIIDAFNECRDRDPDCSVIIMDESVYFLDVVQIAFEAMYDPIECLRYDGREFAERRPAIQAEFDKSGGHKVMLMSRGVGGLGLNIPSANVIIQCCPWWKREWEVQAMGRAYREGQKRAVTYIKLTATNSHAEIYKTKTRDRKHTYNSRVVKALTRADGGVTGMSRG</sequence>
<organism evidence="7 8">
    <name type="scientific">Phaeosphaeria nodorum (strain SN15 / ATCC MYA-4574 / FGSC 10173)</name>
    <name type="common">Glume blotch fungus</name>
    <name type="synonym">Parastagonospora nodorum</name>
    <dbReference type="NCBI Taxonomy" id="321614"/>
    <lineage>
        <taxon>Eukaryota</taxon>
        <taxon>Fungi</taxon>
        <taxon>Dikarya</taxon>
        <taxon>Ascomycota</taxon>
        <taxon>Pezizomycotina</taxon>
        <taxon>Dothideomycetes</taxon>
        <taxon>Pleosporomycetidae</taxon>
        <taxon>Pleosporales</taxon>
        <taxon>Pleosporineae</taxon>
        <taxon>Phaeosphaeriaceae</taxon>
        <taxon>Parastagonospora</taxon>
    </lineage>
</organism>
<evidence type="ECO:0000259" key="6">
    <source>
        <dbReference type="PROSITE" id="PS51194"/>
    </source>
</evidence>
<dbReference type="AlphaFoldDB" id="A0A7U2FJR2"/>
<dbReference type="InterPro" id="IPR000330">
    <property type="entry name" value="SNF2_N"/>
</dbReference>
<feature type="domain" description="Helicase C-terminal" evidence="6">
    <location>
        <begin position="517"/>
        <end position="677"/>
    </location>
</feature>
<dbReference type="Gene3D" id="3.40.50.10810">
    <property type="entry name" value="Tandem AAA-ATPase domain"/>
    <property type="match status" value="1"/>
</dbReference>
<dbReference type="GO" id="GO:0005524">
    <property type="term" value="F:ATP binding"/>
    <property type="evidence" value="ECO:0007669"/>
    <property type="project" value="UniProtKB-KW"/>
</dbReference>
<dbReference type="InterPro" id="IPR014001">
    <property type="entry name" value="Helicase_ATP-bd"/>
</dbReference>
<evidence type="ECO:0000313" key="8">
    <source>
        <dbReference type="Proteomes" id="UP000663193"/>
    </source>
</evidence>
<dbReference type="Proteomes" id="UP000663193">
    <property type="component" value="Chromosome 17"/>
</dbReference>
<feature type="region of interest" description="Disordered" evidence="4">
    <location>
        <begin position="43"/>
        <end position="94"/>
    </location>
</feature>
<dbReference type="PROSITE" id="PS51192">
    <property type="entry name" value="HELICASE_ATP_BIND_1"/>
    <property type="match status" value="1"/>
</dbReference>
<dbReference type="PROSITE" id="PS51194">
    <property type="entry name" value="HELICASE_CTER"/>
    <property type="match status" value="1"/>
</dbReference>
<keyword evidence="8" id="KW-1185">Reference proteome</keyword>
<dbReference type="OrthoDB" id="3800486at2759"/>
<dbReference type="InterPro" id="IPR027417">
    <property type="entry name" value="P-loop_NTPase"/>
</dbReference>
<proteinExistence type="predicted"/>
<evidence type="ECO:0008006" key="9">
    <source>
        <dbReference type="Google" id="ProtNLM"/>
    </source>
</evidence>
<evidence type="ECO:0000256" key="3">
    <source>
        <dbReference type="ARBA" id="ARBA00022840"/>
    </source>
</evidence>
<dbReference type="InterPro" id="IPR050628">
    <property type="entry name" value="SNF2_RAD54_helicase_TF"/>
</dbReference>
<protein>
    <recommendedName>
        <fullName evidence="9">P-loop containing nucleoside triphosphate hydrolase protein</fullName>
    </recommendedName>
</protein>
<evidence type="ECO:0000256" key="4">
    <source>
        <dbReference type="SAM" id="MobiDB-lite"/>
    </source>
</evidence>
<evidence type="ECO:0000256" key="1">
    <source>
        <dbReference type="ARBA" id="ARBA00022741"/>
    </source>
</evidence>
<dbReference type="InterPro" id="IPR038718">
    <property type="entry name" value="SNF2-like_sf"/>
</dbReference>
<dbReference type="Gene3D" id="3.40.50.300">
    <property type="entry name" value="P-loop containing nucleotide triphosphate hydrolases"/>
    <property type="match status" value="1"/>
</dbReference>
<dbReference type="OMA" id="MIMERIT"/>
<keyword evidence="3" id="KW-0067">ATP-binding</keyword>
<dbReference type="CDD" id="cd18793">
    <property type="entry name" value="SF2_C_SNF"/>
    <property type="match status" value="1"/>
</dbReference>
<dbReference type="EMBL" id="CP069039">
    <property type="protein sequence ID" value="QRD04720.1"/>
    <property type="molecule type" value="Genomic_DNA"/>
</dbReference>
<dbReference type="InterPro" id="IPR001650">
    <property type="entry name" value="Helicase_C-like"/>
</dbReference>
<keyword evidence="2" id="KW-0378">Hydrolase</keyword>
<dbReference type="InterPro" id="IPR049730">
    <property type="entry name" value="SNF2/RAD54-like_C"/>
</dbReference>
<dbReference type="Pfam" id="PF00271">
    <property type="entry name" value="Helicase_C"/>
    <property type="match status" value="1"/>
</dbReference>
<dbReference type="GO" id="GO:0016787">
    <property type="term" value="F:hydrolase activity"/>
    <property type="evidence" value="ECO:0007669"/>
    <property type="project" value="UniProtKB-KW"/>
</dbReference>
<dbReference type="SMART" id="SM00487">
    <property type="entry name" value="DEXDc"/>
    <property type="match status" value="1"/>
</dbReference>
<name>A0A7U2FJR2_PHANO</name>
<gene>
    <name evidence="7" type="ORF">JI435_106560</name>
</gene>